<dbReference type="AlphaFoldDB" id="A0A4Y2LUW4"/>
<accession>A0A4Y2LUW4</accession>
<organism evidence="2 3">
    <name type="scientific">Araneus ventricosus</name>
    <name type="common">Orbweaver spider</name>
    <name type="synonym">Epeira ventricosa</name>
    <dbReference type="NCBI Taxonomy" id="182803"/>
    <lineage>
        <taxon>Eukaryota</taxon>
        <taxon>Metazoa</taxon>
        <taxon>Ecdysozoa</taxon>
        <taxon>Arthropoda</taxon>
        <taxon>Chelicerata</taxon>
        <taxon>Arachnida</taxon>
        <taxon>Araneae</taxon>
        <taxon>Araneomorphae</taxon>
        <taxon>Entelegynae</taxon>
        <taxon>Araneoidea</taxon>
        <taxon>Araneidae</taxon>
        <taxon>Araneus</taxon>
    </lineage>
</organism>
<feature type="region of interest" description="Disordered" evidence="1">
    <location>
        <begin position="32"/>
        <end position="52"/>
    </location>
</feature>
<comment type="caution">
    <text evidence="2">The sequence shown here is derived from an EMBL/GenBank/DDBJ whole genome shotgun (WGS) entry which is preliminary data.</text>
</comment>
<evidence type="ECO:0000256" key="1">
    <source>
        <dbReference type="SAM" id="MobiDB-lite"/>
    </source>
</evidence>
<sequence length="183" mass="20523">MLTIILLRWQNEGRPTEGRLLERTHASLESYWGPDGTTHHGAQQGKAVTGSEHSEPLHLPWCWPEPICSGSSPGTLTTLNANLQRMTLSLDPYQTNQTVRIKAELIHWGPTVHHPSKGSPRTANTWGYFAVHEKQETNGAATTSNGTYPLEKEKQRQKKTFERVKLKEGQALLYLDSVKPGDF</sequence>
<dbReference type="EMBL" id="BGPR01006245">
    <property type="protein sequence ID" value="GBN17306.1"/>
    <property type="molecule type" value="Genomic_DNA"/>
</dbReference>
<evidence type="ECO:0000313" key="3">
    <source>
        <dbReference type="Proteomes" id="UP000499080"/>
    </source>
</evidence>
<protein>
    <submittedName>
        <fullName evidence="2">Uncharacterized protein</fullName>
    </submittedName>
</protein>
<proteinExistence type="predicted"/>
<reference evidence="2 3" key="1">
    <citation type="journal article" date="2019" name="Sci. Rep.">
        <title>Orb-weaving spider Araneus ventricosus genome elucidates the spidroin gene catalogue.</title>
        <authorList>
            <person name="Kono N."/>
            <person name="Nakamura H."/>
            <person name="Ohtoshi R."/>
            <person name="Moran D.A.P."/>
            <person name="Shinohara A."/>
            <person name="Yoshida Y."/>
            <person name="Fujiwara M."/>
            <person name="Mori M."/>
            <person name="Tomita M."/>
            <person name="Arakawa K."/>
        </authorList>
    </citation>
    <scope>NUCLEOTIDE SEQUENCE [LARGE SCALE GENOMIC DNA]</scope>
</reference>
<evidence type="ECO:0000313" key="2">
    <source>
        <dbReference type="EMBL" id="GBN17306.1"/>
    </source>
</evidence>
<keyword evidence="3" id="KW-1185">Reference proteome</keyword>
<name>A0A4Y2LUW4_ARAVE</name>
<gene>
    <name evidence="2" type="ORF">AVEN_131251_1</name>
</gene>
<dbReference type="Proteomes" id="UP000499080">
    <property type="component" value="Unassembled WGS sequence"/>
</dbReference>